<comment type="subcellular location">
    <subcellularLocation>
        <location evidence="1">Membrane</location>
        <topology evidence="1">Multi-pass membrane protein</topology>
    </subcellularLocation>
</comment>
<keyword evidence="8" id="KW-1185">Reference proteome</keyword>
<evidence type="ECO:0000256" key="3">
    <source>
        <dbReference type="ARBA" id="ARBA00022692"/>
    </source>
</evidence>
<keyword evidence="5 6" id="KW-0472">Membrane</keyword>
<dbReference type="CDD" id="cd13132">
    <property type="entry name" value="MATE_eukaryotic"/>
    <property type="match status" value="1"/>
</dbReference>
<feature type="transmembrane region" description="Helical" evidence="6">
    <location>
        <begin position="179"/>
        <end position="198"/>
    </location>
</feature>
<dbReference type="EMBL" id="CAWUPB010001161">
    <property type="protein sequence ID" value="CAK7344213.1"/>
    <property type="molecule type" value="Genomic_DNA"/>
</dbReference>
<evidence type="ECO:0000256" key="5">
    <source>
        <dbReference type="ARBA" id="ARBA00023136"/>
    </source>
</evidence>
<accession>A0AAV1S452</accession>
<comment type="similarity">
    <text evidence="2 6">Belongs to the multi antimicrobial extrusion (MATE) (TC 2.A.66.1) family.</text>
</comment>
<gene>
    <name evidence="7" type="ORF">DCAF_LOCUS17678</name>
</gene>
<feature type="transmembrane region" description="Helical" evidence="6">
    <location>
        <begin position="109"/>
        <end position="129"/>
    </location>
</feature>
<feature type="transmembrane region" description="Helical" evidence="6">
    <location>
        <begin position="401"/>
        <end position="426"/>
    </location>
</feature>
<dbReference type="Pfam" id="PF01554">
    <property type="entry name" value="MatE"/>
    <property type="match status" value="2"/>
</dbReference>
<reference evidence="7 8" key="1">
    <citation type="submission" date="2024-01" db="EMBL/GenBank/DDBJ databases">
        <authorList>
            <person name="Waweru B."/>
        </authorList>
    </citation>
    <scope>NUCLEOTIDE SEQUENCE [LARGE SCALE GENOMIC DNA]</scope>
</reference>
<evidence type="ECO:0000256" key="6">
    <source>
        <dbReference type="RuleBase" id="RU004914"/>
    </source>
</evidence>
<feature type="transmembrane region" description="Helical" evidence="6">
    <location>
        <begin position="251"/>
        <end position="276"/>
    </location>
</feature>
<evidence type="ECO:0000256" key="1">
    <source>
        <dbReference type="ARBA" id="ARBA00004141"/>
    </source>
</evidence>
<dbReference type="AlphaFoldDB" id="A0AAV1S452"/>
<name>A0AAV1S452_9ROSI</name>
<dbReference type="GO" id="GO:0016020">
    <property type="term" value="C:membrane"/>
    <property type="evidence" value="ECO:0007669"/>
    <property type="project" value="UniProtKB-SubCell"/>
</dbReference>
<dbReference type="InterPro" id="IPR002528">
    <property type="entry name" value="MATE_fam"/>
</dbReference>
<organism evidence="7 8">
    <name type="scientific">Dovyalis caffra</name>
    <dbReference type="NCBI Taxonomy" id="77055"/>
    <lineage>
        <taxon>Eukaryota</taxon>
        <taxon>Viridiplantae</taxon>
        <taxon>Streptophyta</taxon>
        <taxon>Embryophyta</taxon>
        <taxon>Tracheophyta</taxon>
        <taxon>Spermatophyta</taxon>
        <taxon>Magnoliopsida</taxon>
        <taxon>eudicotyledons</taxon>
        <taxon>Gunneridae</taxon>
        <taxon>Pentapetalae</taxon>
        <taxon>rosids</taxon>
        <taxon>fabids</taxon>
        <taxon>Malpighiales</taxon>
        <taxon>Salicaceae</taxon>
        <taxon>Flacourtieae</taxon>
        <taxon>Dovyalis</taxon>
    </lineage>
</organism>
<dbReference type="PANTHER" id="PTHR11206">
    <property type="entry name" value="MULTIDRUG RESISTANCE PROTEIN"/>
    <property type="match status" value="1"/>
</dbReference>
<evidence type="ECO:0000256" key="4">
    <source>
        <dbReference type="ARBA" id="ARBA00022989"/>
    </source>
</evidence>
<dbReference type="NCBIfam" id="TIGR00797">
    <property type="entry name" value="matE"/>
    <property type="match status" value="1"/>
</dbReference>
<feature type="transmembrane region" description="Helical" evidence="6">
    <location>
        <begin position="288"/>
        <end position="307"/>
    </location>
</feature>
<evidence type="ECO:0000313" key="8">
    <source>
        <dbReference type="Proteomes" id="UP001314170"/>
    </source>
</evidence>
<feature type="transmembrane region" description="Helical" evidence="6">
    <location>
        <begin position="328"/>
        <end position="350"/>
    </location>
</feature>
<feature type="transmembrane region" description="Helical" evidence="6">
    <location>
        <begin position="149"/>
        <end position="167"/>
    </location>
</feature>
<proteinExistence type="inferred from homology"/>
<sequence>MDQPLLPKRNAEEKKWVLTWDAFVEELKRMSHMAAPMMVAAVTLYLLQVVSLTMAGHLSELSLSGVSIATSFTNVTGFSFLVGMSGGLETLCGQAYGAKQYKKFGSYTYCAIISLTVTSIPVSVLWVFMDRLLIAIGIDSDISIVACQYAIRLIPALFAYAILQPLLRYFQSQSLIHPILISNCAALCFHIPLCWVLIYKWELGNTGAALAISASYWLNAILLALYMLFSSSCEETRSLYWNEIFSSINKFFRFALPSAVMVCLEWWTFELLILLAGLLPDPKLQTSVLSICLTTTTLHFYVQYGIGAAGSTRVSNELGAGNPKAARVAVQVVLIISIGEAVTVSIILFFCRHFFGYAFSNEEEVVDYVAELAPLLCLSLILDGLQAMFSGIARGCGWQHIGAYINLGAYYLVATPLAVLLCFVLHLRSKGLWMGLLTGSTVQAASFAVITALTNWQQQATNARERIFEAPFLADNELA</sequence>
<keyword evidence="3 6" id="KW-0812">Transmembrane</keyword>
<evidence type="ECO:0000256" key="2">
    <source>
        <dbReference type="ARBA" id="ARBA00010199"/>
    </source>
</evidence>
<protein>
    <recommendedName>
        <fullName evidence="6">Protein DETOXIFICATION</fullName>
    </recommendedName>
    <alternativeName>
        <fullName evidence="6">Multidrug and toxic compound extrusion protein</fullName>
    </alternativeName>
</protein>
<dbReference type="GO" id="GO:0042910">
    <property type="term" value="F:xenobiotic transmembrane transporter activity"/>
    <property type="evidence" value="ECO:0007669"/>
    <property type="project" value="InterPro"/>
</dbReference>
<feature type="transmembrane region" description="Helical" evidence="6">
    <location>
        <begin position="370"/>
        <end position="389"/>
    </location>
</feature>
<keyword evidence="4 6" id="KW-1133">Transmembrane helix</keyword>
<feature type="transmembrane region" description="Helical" evidence="6">
    <location>
        <begin position="432"/>
        <end position="456"/>
    </location>
</feature>
<feature type="transmembrane region" description="Helical" evidence="6">
    <location>
        <begin position="37"/>
        <end position="58"/>
    </location>
</feature>
<dbReference type="GO" id="GO:1990961">
    <property type="term" value="P:xenobiotic detoxification by transmembrane export across the plasma membrane"/>
    <property type="evidence" value="ECO:0007669"/>
    <property type="project" value="InterPro"/>
</dbReference>
<evidence type="ECO:0000313" key="7">
    <source>
        <dbReference type="EMBL" id="CAK7344213.1"/>
    </source>
</evidence>
<dbReference type="Proteomes" id="UP001314170">
    <property type="component" value="Unassembled WGS sequence"/>
</dbReference>
<comment type="caution">
    <text evidence="7">The sequence shown here is derived from an EMBL/GenBank/DDBJ whole genome shotgun (WGS) entry which is preliminary data.</text>
</comment>
<dbReference type="InterPro" id="IPR045069">
    <property type="entry name" value="MATE_euk"/>
</dbReference>
<dbReference type="GO" id="GO:0015297">
    <property type="term" value="F:antiporter activity"/>
    <property type="evidence" value="ECO:0007669"/>
    <property type="project" value="InterPro"/>
</dbReference>
<feature type="transmembrane region" description="Helical" evidence="6">
    <location>
        <begin position="210"/>
        <end position="230"/>
    </location>
</feature>